<dbReference type="PANTHER" id="PTHR43047">
    <property type="entry name" value="TWO-COMPONENT HISTIDINE PROTEIN KINASE"/>
    <property type="match status" value="1"/>
</dbReference>
<dbReference type="RefSeq" id="WP_302108564.1">
    <property type="nucleotide sequence ID" value="NZ_JAUKTR010000001.1"/>
</dbReference>
<evidence type="ECO:0000313" key="11">
    <source>
        <dbReference type="Proteomes" id="UP001169063"/>
    </source>
</evidence>
<evidence type="ECO:0000256" key="2">
    <source>
        <dbReference type="ARBA" id="ARBA00012438"/>
    </source>
</evidence>
<dbReference type="SMART" id="SM00091">
    <property type="entry name" value="PAS"/>
    <property type="match status" value="2"/>
</dbReference>
<keyword evidence="7" id="KW-0812">Transmembrane</keyword>
<dbReference type="InterPro" id="IPR005467">
    <property type="entry name" value="His_kinase_dom"/>
</dbReference>
<keyword evidence="3" id="KW-0597">Phosphoprotein</keyword>
<keyword evidence="7" id="KW-0472">Membrane</keyword>
<dbReference type="SUPFAM" id="SSF47384">
    <property type="entry name" value="Homodimeric domain of signal transducing histidine kinase"/>
    <property type="match status" value="1"/>
</dbReference>
<dbReference type="PROSITE" id="PS50112">
    <property type="entry name" value="PAS"/>
    <property type="match status" value="1"/>
</dbReference>
<evidence type="ECO:0000256" key="5">
    <source>
        <dbReference type="ARBA" id="ARBA00022777"/>
    </source>
</evidence>
<evidence type="ECO:0000259" key="9">
    <source>
        <dbReference type="PROSITE" id="PS50112"/>
    </source>
</evidence>
<dbReference type="CDD" id="cd16922">
    <property type="entry name" value="HATPase_EvgS-ArcB-TorS-like"/>
    <property type="match status" value="1"/>
</dbReference>
<evidence type="ECO:0000256" key="7">
    <source>
        <dbReference type="SAM" id="Phobius"/>
    </source>
</evidence>
<feature type="domain" description="Histidine kinase" evidence="8">
    <location>
        <begin position="561"/>
        <end position="780"/>
    </location>
</feature>
<dbReference type="InterPro" id="IPR036097">
    <property type="entry name" value="HisK_dim/P_sf"/>
</dbReference>
<dbReference type="Gene3D" id="1.10.287.130">
    <property type="match status" value="1"/>
</dbReference>
<dbReference type="Pfam" id="PF00512">
    <property type="entry name" value="HisKA"/>
    <property type="match status" value="1"/>
</dbReference>
<dbReference type="Proteomes" id="UP001169063">
    <property type="component" value="Unassembled WGS sequence"/>
</dbReference>
<keyword evidence="10" id="KW-0547">Nucleotide-binding</keyword>
<dbReference type="SUPFAM" id="SSF55874">
    <property type="entry name" value="ATPase domain of HSP90 chaperone/DNA topoisomerase II/histidine kinase"/>
    <property type="match status" value="1"/>
</dbReference>
<keyword evidence="5" id="KW-0418">Kinase</keyword>
<dbReference type="Pfam" id="PF02518">
    <property type="entry name" value="HATPase_c"/>
    <property type="match status" value="1"/>
</dbReference>
<keyword evidence="6" id="KW-0175">Coiled coil</keyword>
<comment type="catalytic activity">
    <reaction evidence="1">
        <text>ATP + protein L-histidine = ADP + protein N-phospho-L-histidine.</text>
        <dbReference type="EC" id="2.7.13.3"/>
    </reaction>
</comment>
<dbReference type="PROSITE" id="PS50109">
    <property type="entry name" value="HIS_KIN"/>
    <property type="match status" value="1"/>
</dbReference>
<sequence length="790" mass="84365">MGLPPLLRIGVLTAALLLAIVTGLAVRTLSQAPHQAQTDAARMAESRTALAAAQLQSRLGAAWAVAGTAEVNAARPLDTLEGAADALPEAPAALAVIAADGRVLARRGGQNPEAWRIAATVPDAERGYKATPGGAVMVVGPLDGQARLALVVDVAGPLAGLDSWSLLTNQGVVLAASDSAQVGRRLASPPEPAPEVQRIAGPDGAPARLVARAGPDGLILSAGSSAVSTPFATLIRDIDLWLAASPVLLGAMMTGLLILLGRRTARTSRAWAATEQRFRLAVEAAGCGVLEWDLESDQVQISELLATTLGWSKAGQVKGDDLLGRLADREREALTHALRHAAAYGEFDTVFRVAGPGGQLRFIQARGRALGERRDGVFTYLIGVTLDVTSERFAQAKAQRAEGRLRDAIESVSEGFVLFDRHGRLLMWNMAFQDAFGFETGVLRPGLPRETVQKISRLAVKSEAPATDGRAGVREAELHEGRWLLVSERRTAEGGSVVTAADITAIKLQEAARRRNEEELQRMVRRLEISQDDLSSLARKYEVAKTRAEAANRAKSEFLANMSHELRTPLNAINGFSEIMANQMFGPLGHPRYVEYAGDILNSGQHLLALINDILDMAKIEAGKMTLHYETLDVAEACEDALRLLRDRAERAGLILTSDVESGLEVEADYRAVKQVLLNLLSNAVKFTPKGGEVRIKATASRDWLRLAVSDTGIGIAAEDLERLAQPFEQVEGQHSKTTQGSGLGLALSKSLVQMHGGTLVLESEPGHGTTVTVSIPLRRVQAEDQDEAA</sequence>
<comment type="caution">
    <text evidence="10">The sequence shown here is derived from an EMBL/GenBank/DDBJ whole genome shotgun (WGS) entry which is preliminary data.</text>
</comment>
<protein>
    <recommendedName>
        <fullName evidence="2">histidine kinase</fullName>
        <ecNumber evidence="2">2.7.13.3</ecNumber>
    </recommendedName>
</protein>
<accession>A0ABT8SKH2</accession>
<keyword evidence="11" id="KW-1185">Reference proteome</keyword>
<evidence type="ECO:0000256" key="4">
    <source>
        <dbReference type="ARBA" id="ARBA00022679"/>
    </source>
</evidence>
<dbReference type="PANTHER" id="PTHR43047:SF72">
    <property type="entry name" value="OSMOSENSING HISTIDINE PROTEIN KINASE SLN1"/>
    <property type="match status" value="1"/>
</dbReference>
<dbReference type="SMART" id="SM00387">
    <property type="entry name" value="HATPase_c"/>
    <property type="match status" value="1"/>
</dbReference>
<dbReference type="SMART" id="SM00388">
    <property type="entry name" value="HisKA"/>
    <property type="match status" value="1"/>
</dbReference>
<dbReference type="InterPro" id="IPR004358">
    <property type="entry name" value="Sig_transdc_His_kin-like_C"/>
</dbReference>
<dbReference type="GO" id="GO:0005524">
    <property type="term" value="F:ATP binding"/>
    <property type="evidence" value="ECO:0007669"/>
    <property type="project" value="UniProtKB-KW"/>
</dbReference>
<dbReference type="Gene3D" id="3.30.450.20">
    <property type="entry name" value="PAS domain"/>
    <property type="match status" value="2"/>
</dbReference>
<keyword evidence="7" id="KW-1133">Transmembrane helix</keyword>
<dbReference type="InterPro" id="IPR036890">
    <property type="entry name" value="HATPase_C_sf"/>
</dbReference>
<dbReference type="InterPro" id="IPR003661">
    <property type="entry name" value="HisK_dim/P_dom"/>
</dbReference>
<dbReference type="PRINTS" id="PR00344">
    <property type="entry name" value="BCTRLSENSOR"/>
</dbReference>
<evidence type="ECO:0000256" key="6">
    <source>
        <dbReference type="SAM" id="Coils"/>
    </source>
</evidence>
<gene>
    <name evidence="10" type="ORF">Q0812_01700</name>
</gene>
<dbReference type="InterPro" id="IPR000014">
    <property type="entry name" value="PAS"/>
</dbReference>
<dbReference type="Gene3D" id="3.30.565.10">
    <property type="entry name" value="Histidine kinase-like ATPase, C-terminal domain"/>
    <property type="match status" value="1"/>
</dbReference>
<keyword evidence="10" id="KW-0067">ATP-binding</keyword>
<evidence type="ECO:0000256" key="1">
    <source>
        <dbReference type="ARBA" id="ARBA00000085"/>
    </source>
</evidence>
<feature type="domain" description="PAS" evidence="9">
    <location>
        <begin position="401"/>
        <end position="439"/>
    </location>
</feature>
<dbReference type="Pfam" id="PF12860">
    <property type="entry name" value="PAS_7"/>
    <property type="match status" value="1"/>
</dbReference>
<keyword evidence="4" id="KW-0808">Transferase</keyword>
<evidence type="ECO:0000256" key="3">
    <source>
        <dbReference type="ARBA" id="ARBA00022553"/>
    </source>
</evidence>
<dbReference type="InterPro" id="IPR003594">
    <property type="entry name" value="HATPase_dom"/>
</dbReference>
<dbReference type="EC" id="2.7.13.3" evidence="2"/>
<dbReference type="InterPro" id="IPR035965">
    <property type="entry name" value="PAS-like_dom_sf"/>
</dbReference>
<dbReference type="SUPFAM" id="SSF55785">
    <property type="entry name" value="PYP-like sensor domain (PAS domain)"/>
    <property type="match status" value="2"/>
</dbReference>
<evidence type="ECO:0000313" key="10">
    <source>
        <dbReference type="EMBL" id="MDO1558143.1"/>
    </source>
</evidence>
<organism evidence="10 11">
    <name type="scientific">Peiella sedimenti</name>
    <dbReference type="NCBI Taxonomy" id="3061083"/>
    <lineage>
        <taxon>Bacteria</taxon>
        <taxon>Pseudomonadati</taxon>
        <taxon>Pseudomonadota</taxon>
        <taxon>Alphaproteobacteria</taxon>
        <taxon>Caulobacterales</taxon>
        <taxon>Caulobacteraceae</taxon>
        <taxon>Peiella</taxon>
    </lineage>
</organism>
<feature type="transmembrane region" description="Helical" evidence="7">
    <location>
        <begin position="240"/>
        <end position="260"/>
    </location>
</feature>
<feature type="coiled-coil region" evidence="6">
    <location>
        <begin position="506"/>
        <end position="554"/>
    </location>
</feature>
<dbReference type="CDD" id="cd00082">
    <property type="entry name" value="HisKA"/>
    <property type="match status" value="1"/>
</dbReference>
<name>A0ABT8SKH2_9CAUL</name>
<reference evidence="10" key="1">
    <citation type="submission" date="2023-07" db="EMBL/GenBank/DDBJ databases">
        <title>Brevundimonas soil sp. nov., isolated from the soil of chemical plant.</title>
        <authorList>
            <person name="Wu N."/>
        </authorList>
    </citation>
    <scope>NUCLEOTIDE SEQUENCE</scope>
    <source>
        <strain evidence="10">XZ-24</strain>
    </source>
</reference>
<proteinExistence type="predicted"/>
<evidence type="ECO:0000259" key="8">
    <source>
        <dbReference type="PROSITE" id="PS50109"/>
    </source>
</evidence>
<dbReference type="EMBL" id="JAUKTR010000001">
    <property type="protein sequence ID" value="MDO1558143.1"/>
    <property type="molecule type" value="Genomic_DNA"/>
</dbReference>